<evidence type="ECO:0000256" key="7">
    <source>
        <dbReference type="ARBA" id="ARBA00022824"/>
    </source>
</evidence>
<keyword evidence="5" id="KW-0812">Transmembrane</keyword>
<sequence>MKIHALLIVAHSFPKQLEDLVNLLMAPNHYFFIHIDKKSTEMESSSSIKHLKQNPQVVFLTPSLKVSHGGFSQILVTIKLLEAAFNHVVKADYFHLISGQDYPCRTRADWETFFENNEKSYMHFDSPTDVLNWRQQKYPERTDYFHFADLQIPFLPDKLLKFTIKGLNKMAKMYKRKPISDIYAGWSWFSWHRKVVVYVLQFLQEHPNYLNRFRNTYCCDELIFHTLLYPVADALHIEKYNSLRYVEWHPKRKAETLPLVLDEQEYEDIIRSCALFCRKIHPIVSANLIEMLKKDKK</sequence>
<dbReference type="GO" id="GO:0050650">
    <property type="term" value="P:chondroitin sulfate proteoglycan biosynthetic process"/>
    <property type="evidence" value="ECO:0007669"/>
    <property type="project" value="TreeGrafter"/>
</dbReference>
<organism evidence="15 16">
    <name type="scientific">Candidatus Ordinivivax streblomastigis</name>
    <dbReference type="NCBI Taxonomy" id="2540710"/>
    <lineage>
        <taxon>Bacteria</taxon>
        <taxon>Pseudomonadati</taxon>
        <taxon>Bacteroidota</taxon>
        <taxon>Bacteroidia</taxon>
        <taxon>Bacteroidales</taxon>
        <taxon>Candidatus Ordinivivax</taxon>
    </lineage>
</organism>
<evidence type="ECO:0000256" key="6">
    <source>
        <dbReference type="ARBA" id="ARBA00022723"/>
    </source>
</evidence>
<evidence type="ECO:0000313" key="15">
    <source>
        <dbReference type="EMBL" id="KAA6303630.1"/>
    </source>
</evidence>
<evidence type="ECO:0000256" key="1">
    <source>
        <dbReference type="ARBA" id="ARBA00004323"/>
    </source>
</evidence>
<proteinExistence type="predicted"/>
<dbReference type="Proteomes" id="UP000324575">
    <property type="component" value="Unassembled WGS sequence"/>
</dbReference>
<keyword evidence="3" id="KW-0328">Glycosyltransferase</keyword>
<dbReference type="GO" id="GO:0030158">
    <property type="term" value="F:protein xylosyltransferase activity"/>
    <property type="evidence" value="ECO:0007669"/>
    <property type="project" value="InterPro"/>
</dbReference>
<evidence type="ECO:0000256" key="3">
    <source>
        <dbReference type="ARBA" id="ARBA00022676"/>
    </source>
</evidence>
<keyword evidence="9" id="KW-1133">Transmembrane helix</keyword>
<comment type="subcellular location">
    <subcellularLocation>
        <location evidence="2">Endoplasmic reticulum membrane</location>
        <topology evidence="2">Single-pass type II membrane protein</topology>
    </subcellularLocation>
    <subcellularLocation>
        <location evidence="1">Golgi apparatus membrane</location>
        <topology evidence="1">Single-pass type II membrane protein</topology>
    </subcellularLocation>
</comment>
<comment type="caution">
    <text evidence="15">The sequence shown here is derived from an EMBL/GenBank/DDBJ whole genome shotgun (WGS) entry which is preliminary data.</text>
</comment>
<keyword evidence="7" id="KW-0256">Endoplasmic reticulum</keyword>
<keyword evidence="10" id="KW-0333">Golgi apparatus</keyword>
<evidence type="ECO:0000256" key="12">
    <source>
        <dbReference type="ARBA" id="ARBA00023157"/>
    </source>
</evidence>
<evidence type="ECO:0000256" key="14">
    <source>
        <dbReference type="ARBA" id="ARBA00042865"/>
    </source>
</evidence>
<keyword evidence="13" id="KW-0325">Glycoprotein</keyword>
<keyword evidence="8" id="KW-0735">Signal-anchor</keyword>
<dbReference type="Pfam" id="PF02485">
    <property type="entry name" value="Branch"/>
    <property type="match status" value="1"/>
</dbReference>
<dbReference type="PANTHER" id="PTHR46025">
    <property type="entry name" value="XYLOSYLTRANSFERASE OXT"/>
    <property type="match status" value="1"/>
</dbReference>
<evidence type="ECO:0000313" key="16">
    <source>
        <dbReference type="Proteomes" id="UP000324575"/>
    </source>
</evidence>
<keyword evidence="6" id="KW-0479">Metal-binding</keyword>
<keyword evidence="12" id="KW-1015">Disulfide bond</keyword>
<dbReference type="PANTHER" id="PTHR46025:SF3">
    <property type="entry name" value="XYLOSYLTRANSFERASE OXT"/>
    <property type="match status" value="1"/>
</dbReference>
<dbReference type="GO" id="GO:0046872">
    <property type="term" value="F:metal ion binding"/>
    <property type="evidence" value="ECO:0007669"/>
    <property type="project" value="UniProtKB-KW"/>
</dbReference>
<accession>A0A5M8P5Y3</accession>
<keyword evidence="4" id="KW-0808">Transferase</keyword>
<protein>
    <recommendedName>
        <fullName evidence="14">Peptide O-xylosyltransferase</fullName>
    </recommendedName>
</protein>
<dbReference type="GO" id="GO:0016020">
    <property type="term" value="C:membrane"/>
    <property type="evidence" value="ECO:0007669"/>
    <property type="project" value="InterPro"/>
</dbReference>
<dbReference type="AlphaFoldDB" id="A0A5M8P5Y3"/>
<name>A0A5M8P5Y3_9BACT</name>
<dbReference type="GO" id="GO:0015012">
    <property type="term" value="P:heparan sulfate proteoglycan biosynthetic process"/>
    <property type="evidence" value="ECO:0007669"/>
    <property type="project" value="TreeGrafter"/>
</dbReference>
<dbReference type="EMBL" id="SNRX01000001">
    <property type="protein sequence ID" value="KAA6303630.1"/>
    <property type="molecule type" value="Genomic_DNA"/>
</dbReference>
<evidence type="ECO:0000256" key="4">
    <source>
        <dbReference type="ARBA" id="ARBA00022679"/>
    </source>
</evidence>
<reference evidence="15 16" key="1">
    <citation type="submission" date="2019-03" db="EMBL/GenBank/DDBJ databases">
        <title>Single cell metagenomics reveals metabolic interactions within the superorganism composed of flagellate Streblomastix strix and complex community of Bacteroidetes bacteria on its surface.</title>
        <authorList>
            <person name="Treitli S.C."/>
            <person name="Kolisko M."/>
            <person name="Husnik F."/>
            <person name="Keeling P."/>
            <person name="Hampl V."/>
        </authorList>
    </citation>
    <scope>NUCLEOTIDE SEQUENCE [LARGE SCALE GENOMIC DNA]</scope>
    <source>
        <strain evidence="15">St1</strain>
    </source>
</reference>
<gene>
    <name evidence="15" type="ORF">EZS26_000181</name>
</gene>
<evidence type="ECO:0000256" key="8">
    <source>
        <dbReference type="ARBA" id="ARBA00022968"/>
    </source>
</evidence>
<evidence type="ECO:0000256" key="9">
    <source>
        <dbReference type="ARBA" id="ARBA00022989"/>
    </source>
</evidence>
<evidence type="ECO:0000256" key="10">
    <source>
        <dbReference type="ARBA" id="ARBA00023034"/>
    </source>
</evidence>
<evidence type="ECO:0000256" key="5">
    <source>
        <dbReference type="ARBA" id="ARBA00022692"/>
    </source>
</evidence>
<evidence type="ECO:0000256" key="13">
    <source>
        <dbReference type="ARBA" id="ARBA00023180"/>
    </source>
</evidence>
<dbReference type="InterPro" id="IPR003406">
    <property type="entry name" value="Glyco_trans_14"/>
</dbReference>
<evidence type="ECO:0000256" key="2">
    <source>
        <dbReference type="ARBA" id="ARBA00004648"/>
    </source>
</evidence>
<evidence type="ECO:0000256" key="11">
    <source>
        <dbReference type="ARBA" id="ARBA00023136"/>
    </source>
</evidence>
<keyword evidence="11" id="KW-0472">Membrane</keyword>
<dbReference type="InterPro" id="IPR043538">
    <property type="entry name" value="XYLT"/>
</dbReference>